<proteinExistence type="predicted"/>
<dbReference type="InterPro" id="IPR014782">
    <property type="entry name" value="Peptidase_M1_dom"/>
</dbReference>
<dbReference type="AlphaFoldDB" id="A0A2D0AJK8"/>
<dbReference type="SUPFAM" id="SSF55486">
    <property type="entry name" value="Metalloproteases ('zincins'), catalytic domain"/>
    <property type="match status" value="1"/>
</dbReference>
<dbReference type="OrthoDB" id="100605at2"/>
<dbReference type="GO" id="GO:0008237">
    <property type="term" value="F:metallopeptidase activity"/>
    <property type="evidence" value="ECO:0007669"/>
    <property type="project" value="InterPro"/>
</dbReference>
<dbReference type="Pfam" id="PF01433">
    <property type="entry name" value="Peptidase_M1"/>
    <property type="match status" value="1"/>
</dbReference>
<feature type="transmembrane region" description="Helical" evidence="1">
    <location>
        <begin position="54"/>
        <end position="80"/>
    </location>
</feature>
<reference evidence="3 4" key="1">
    <citation type="submission" date="2017-06" db="EMBL/GenBank/DDBJ databases">
        <authorList>
            <person name="Kim H.J."/>
            <person name="Triplett B.A."/>
        </authorList>
    </citation>
    <scope>NUCLEOTIDE SEQUENCE [LARGE SCALE GENOMIC DNA]</scope>
    <source>
        <strain evidence="3 4">13146</strain>
    </source>
</reference>
<keyword evidence="1" id="KW-0472">Membrane</keyword>
<evidence type="ECO:0000259" key="2">
    <source>
        <dbReference type="Pfam" id="PF01433"/>
    </source>
</evidence>
<feature type="transmembrane region" description="Helical" evidence="1">
    <location>
        <begin position="404"/>
        <end position="429"/>
    </location>
</feature>
<dbReference type="GO" id="GO:0005886">
    <property type="term" value="C:plasma membrane"/>
    <property type="evidence" value="ECO:0007669"/>
    <property type="project" value="UniProtKB-SubCell"/>
</dbReference>
<feature type="transmembrane region" description="Helical" evidence="1">
    <location>
        <begin position="449"/>
        <end position="469"/>
    </location>
</feature>
<evidence type="ECO:0000256" key="1">
    <source>
        <dbReference type="SAM" id="Phobius"/>
    </source>
</evidence>
<sequence length="1194" mass="133058">MIAAFFRFELREQLRSPLLWLLAGLFALMAFGAASSDAVQIGGGAGNVHSNAPTVIASMLGIFTLLGMLVSTLFVSNALLRDFDLGTAELIFASPIKRRDYLAGRIGAALVSGLLVYVIIALGLALGPFMPWVDPARMGPVSLYSYVWAFGVIVIPNLVFTTALLALLAATTRSILWVYIGVIGYFVLYGVSAALLSDIDNTWVAVLSEPLGLRALSRTIRYWSVAERNSGLPALAGQLLANRALWLGVAAVLYAATFALFRTERSGSAGRRWGRRTAVTASTPALRPAQVVVPRVVPGHGAGTAWRQFLHQVRFDTRGVLRSVPFLVLLVLGLCNFLPGALFRQTLYGTPIWPVTSEMLTALQGAYSWLLIIIVLFFAGELVWKERAARIHEVTDAMPVPNWVPLLAKFTTLVAVIACFQAIGALAAIGVQLSKGYTQIEPLVYLKTLALDSVVYLLMGGLALVLQVLTNDKFVGYALLIVVMIGQAVLGMLDYTQNLYNFGSWPIAPYSDMNGYGHFLPGQLAFQGYWALFLLALLCVASAFWVRGVGTSLRQRLVLAGRRLRGPAGLGAAAATLAFIGLGGWLYWSTNIRNEFLSPDQQLDLQARYERELSRYRDLPQPRIVAVDNRIDLHPETQSVVIDAYWTVRNTHTAPIAQLHVAMNDDKQLTAVDLGGQTLAMHDADLGYRIYQLTAPLRPGEERRIHFRVNQHPTGITADQAPTNLVENGSFFNSRLLPSFGYDQGVQITDRNERRKRGLGEPSRMPKLEDQAARANNYVTDDADWLAFRSTICTAPDQIALAPGYLQHEATVNGRRCFSYAMDRPMLNFYAYLSARWQVKRATYQGVPIEVYYDARHGYNVDRMIEAVQKSLAYYEANFTPYQHRQVRIIEFPGYSRFAQSFANTIPYSESIGFIADLRNRDKVDYVFYVTAHEVAHQWWAHQVIGANVQGATMLSESLSQYSALMVMEKEYGRQQMRQFLKTELDGYLAGRGSEGIEELPLARVENQQYIHYEKGSLAFYRLREEIGEAALNRALKRFLQDKGFQQPPYTTSTELLTYLRAETPADRQQLVTDLFEKISFYDNRVLAATARKRADGKYDVTLKLHAEKRYADGDGKETAGTMDDWIEIGVFANAPSGKERDQKVLYLQRHHVTEANPSITVTVDGKPDEAGFDPYNKLIDRVSSDNRRKVTLP</sequence>
<feature type="transmembrane region" description="Helical" evidence="1">
    <location>
        <begin position="244"/>
        <end position="261"/>
    </location>
</feature>
<comment type="caution">
    <text evidence="3">The sequence shown here is derived from an EMBL/GenBank/DDBJ whole genome shotgun (WGS) entry which is preliminary data.</text>
</comment>
<keyword evidence="1" id="KW-0812">Transmembrane</keyword>
<feature type="transmembrane region" description="Helical" evidence="1">
    <location>
        <begin position="528"/>
        <end position="546"/>
    </location>
</feature>
<evidence type="ECO:0000313" key="3">
    <source>
        <dbReference type="EMBL" id="OWQ52115.1"/>
    </source>
</evidence>
<dbReference type="PANTHER" id="PTHR43471">
    <property type="entry name" value="ABC TRANSPORTER PERMEASE"/>
    <property type="match status" value="1"/>
</dbReference>
<dbReference type="GO" id="GO:0008270">
    <property type="term" value="F:zinc ion binding"/>
    <property type="evidence" value="ECO:0007669"/>
    <property type="project" value="InterPro"/>
</dbReference>
<protein>
    <recommendedName>
        <fullName evidence="2">Peptidase M1 membrane alanine aminopeptidase domain-containing protein</fullName>
    </recommendedName>
</protein>
<organism evidence="3 4">
    <name type="scientific">Stenotrophomonas maltophilia</name>
    <name type="common">Pseudomonas maltophilia</name>
    <name type="synonym">Xanthomonas maltophilia</name>
    <dbReference type="NCBI Taxonomy" id="40324"/>
    <lineage>
        <taxon>Bacteria</taxon>
        <taxon>Pseudomonadati</taxon>
        <taxon>Pseudomonadota</taxon>
        <taxon>Gammaproteobacteria</taxon>
        <taxon>Lysobacterales</taxon>
        <taxon>Lysobacteraceae</taxon>
        <taxon>Stenotrophomonas</taxon>
        <taxon>Stenotrophomonas maltophilia group</taxon>
    </lineage>
</organism>
<feature type="transmembrane region" description="Helical" evidence="1">
    <location>
        <begin position="176"/>
        <end position="196"/>
    </location>
</feature>
<feature type="transmembrane region" description="Helical" evidence="1">
    <location>
        <begin position="101"/>
        <end position="126"/>
    </location>
</feature>
<keyword evidence="1" id="KW-1133">Transmembrane helix</keyword>
<feature type="transmembrane region" description="Helical" evidence="1">
    <location>
        <begin position="567"/>
        <end position="588"/>
    </location>
</feature>
<dbReference type="Proteomes" id="UP000198157">
    <property type="component" value="Unassembled WGS sequence"/>
</dbReference>
<dbReference type="Pfam" id="PF12679">
    <property type="entry name" value="ABC2_membrane_2"/>
    <property type="match status" value="1"/>
</dbReference>
<dbReference type="EMBL" id="NIVS01000035">
    <property type="protein sequence ID" value="OWQ52115.1"/>
    <property type="molecule type" value="Genomic_DNA"/>
</dbReference>
<dbReference type="GO" id="GO:0140359">
    <property type="term" value="F:ABC-type transporter activity"/>
    <property type="evidence" value="ECO:0007669"/>
    <property type="project" value="InterPro"/>
</dbReference>
<gene>
    <name evidence="3" type="ORF">CEE60_13760</name>
</gene>
<feature type="transmembrane region" description="Helical" evidence="1">
    <location>
        <begin position="324"/>
        <end position="346"/>
    </location>
</feature>
<feature type="transmembrane region" description="Helical" evidence="1">
    <location>
        <begin position="146"/>
        <end position="169"/>
    </location>
</feature>
<dbReference type="Gene3D" id="1.10.390.10">
    <property type="entry name" value="Neutral Protease Domain 2"/>
    <property type="match status" value="1"/>
</dbReference>
<evidence type="ECO:0000313" key="4">
    <source>
        <dbReference type="Proteomes" id="UP000198157"/>
    </source>
</evidence>
<dbReference type="InterPro" id="IPR027268">
    <property type="entry name" value="Peptidase_M4/M1_CTD_sf"/>
</dbReference>
<feature type="domain" description="Peptidase M1 membrane alanine aminopeptidase" evidence="2">
    <location>
        <begin position="865"/>
        <end position="1061"/>
    </location>
</feature>
<accession>A0A2D0AJK8</accession>
<feature type="transmembrane region" description="Helical" evidence="1">
    <location>
        <begin position="474"/>
        <end position="493"/>
    </location>
</feature>
<feature type="transmembrane region" description="Helical" evidence="1">
    <location>
        <begin position="366"/>
        <end position="384"/>
    </location>
</feature>
<name>A0A2D0AJK8_STEMA</name>